<protein>
    <submittedName>
        <fullName evidence="1">Uncharacterized protein</fullName>
    </submittedName>
</protein>
<evidence type="ECO:0000313" key="2">
    <source>
        <dbReference type="Proteomes" id="UP000799324"/>
    </source>
</evidence>
<accession>A0A6A6SMD7</accession>
<gene>
    <name evidence="1" type="ORF">K491DRAFT_783651</name>
</gene>
<evidence type="ECO:0000313" key="1">
    <source>
        <dbReference type="EMBL" id="KAF2649006.1"/>
    </source>
</evidence>
<name>A0A6A6SMD7_9PLEO</name>
<dbReference type="EMBL" id="MU004511">
    <property type="protein sequence ID" value="KAF2649006.1"/>
    <property type="molecule type" value="Genomic_DNA"/>
</dbReference>
<dbReference type="AlphaFoldDB" id="A0A6A6SMD7"/>
<dbReference type="Proteomes" id="UP000799324">
    <property type="component" value="Unassembled WGS sequence"/>
</dbReference>
<sequence>MARRVRGRGFRDLIPPVATRSFEPRDFAKWNGREPKRVDIQGALESVNAYLKREADLRDWIRECLLKIDESSNDAEKAKFRSQIGAFYLSLPSVKCDTSVRIAAYAAHDCLNLCQGMLKRLPWDIVYVVAEQLCCSRDVISLDSYLSSSKKSLDDAHYFNPSYVGQDLAKIIAGVYWRKNRFTTHSPTWLSIHLSLQFSRTHVTPLQYLRNLAVEVDIKRSSYASIYNRQQKDQIEEDLKVLLKMRHSKGFELRLVITASTQHDLEDYLKNMTTLYGRFKKAGMLVQVDCRNYKKLAYVKSLIDFFGCSLDEWRAIVEAHRAASRVVEPKSTSTPTVQAVEMVDMTAD</sequence>
<reference evidence="1" key="1">
    <citation type="journal article" date="2020" name="Stud. Mycol.">
        <title>101 Dothideomycetes genomes: a test case for predicting lifestyles and emergence of pathogens.</title>
        <authorList>
            <person name="Haridas S."/>
            <person name="Albert R."/>
            <person name="Binder M."/>
            <person name="Bloem J."/>
            <person name="Labutti K."/>
            <person name="Salamov A."/>
            <person name="Andreopoulos B."/>
            <person name="Baker S."/>
            <person name="Barry K."/>
            <person name="Bills G."/>
            <person name="Bluhm B."/>
            <person name="Cannon C."/>
            <person name="Castanera R."/>
            <person name="Culley D."/>
            <person name="Daum C."/>
            <person name="Ezra D."/>
            <person name="Gonzalez J."/>
            <person name="Henrissat B."/>
            <person name="Kuo A."/>
            <person name="Liang C."/>
            <person name="Lipzen A."/>
            <person name="Lutzoni F."/>
            <person name="Magnuson J."/>
            <person name="Mondo S."/>
            <person name="Nolan M."/>
            <person name="Ohm R."/>
            <person name="Pangilinan J."/>
            <person name="Park H.-J."/>
            <person name="Ramirez L."/>
            <person name="Alfaro M."/>
            <person name="Sun H."/>
            <person name="Tritt A."/>
            <person name="Yoshinaga Y."/>
            <person name="Zwiers L.-H."/>
            <person name="Turgeon B."/>
            <person name="Goodwin S."/>
            <person name="Spatafora J."/>
            <person name="Crous P."/>
            <person name="Grigoriev I."/>
        </authorList>
    </citation>
    <scope>NUCLEOTIDE SEQUENCE</scope>
    <source>
        <strain evidence="1">CBS 122681</strain>
    </source>
</reference>
<dbReference type="OrthoDB" id="10678968at2759"/>
<keyword evidence="2" id="KW-1185">Reference proteome</keyword>
<proteinExistence type="predicted"/>
<organism evidence="1 2">
    <name type="scientific">Lophiostoma macrostomum CBS 122681</name>
    <dbReference type="NCBI Taxonomy" id="1314788"/>
    <lineage>
        <taxon>Eukaryota</taxon>
        <taxon>Fungi</taxon>
        <taxon>Dikarya</taxon>
        <taxon>Ascomycota</taxon>
        <taxon>Pezizomycotina</taxon>
        <taxon>Dothideomycetes</taxon>
        <taxon>Pleosporomycetidae</taxon>
        <taxon>Pleosporales</taxon>
        <taxon>Lophiostomataceae</taxon>
        <taxon>Lophiostoma</taxon>
    </lineage>
</organism>